<reference evidence="3" key="4">
    <citation type="submission" date="2022-11" db="EMBL/GenBank/DDBJ databases">
        <title>Genomic repertoires linked with pathogenic potency of arthritogenic Prevotella copri isolated from the gut of rheumatoid arthritis patients.</title>
        <authorList>
            <person name="Nii T."/>
            <person name="Maeda Y."/>
            <person name="Motooka D."/>
            <person name="Naito M."/>
            <person name="Matsumoto Y."/>
            <person name="Ogawa T."/>
            <person name="Oguro-Igashira E."/>
            <person name="Kishikawa T."/>
            <person name="Yamashita M."/>
            <person name="Koizumi S."/>
            <person name="Kurakawa T."/>
            <person name="Okumura R."/>
            <person name="Kayama H."/>
            <person name="Murakami M."/>
            <person name="Sakaguchi T."/>
            <person name="Das B."/>
            <person name="Nakamura S."/>
            <person name="Okada Y."/>
            <person name="Kumanogoh A."/>
            <person name="Takeda K."/>
        </authorList>
    </citation>
    <scope>NUCLEOTIDE SEQUENCE</scope>
    <source>
        <strain evidence="3">H019-1</strain>
    </source>
</reference>
<reference evidence="6 7" key="1">
    <citation type="submission" date="2019-09" db="EMBL/GenBank/DDBJ databases">
        <title>Distinct polysaccharide growth profiles of human intestinal Prevotella copri isolates.</title>
        <authorList>
            <person name="Fehlner-Peach H."/>
            <person name="Magnabosco C."/>
            <person name="Raghavan V."/>
            <person name="Scher J.U."/>
            <person name="Tett A."/>
            <person name="Cox L.M."/>
            <person name="Gottsegen C."/>
            <person name="Watters A."/>
            <person name="Wiltshire- Gordon J.D."/>
            <person name="Segata N."/>
            <person name="Bonneau R."/>
            <person name="Littman D.R."/>
        </authorList>
    </citation>
    <scope>NUCLEOTIDE SEQUENCE [LARGE SCALE GENOMIC DNA]</scope>
    <source>
        <strain evidence="5 6">BVe41219</strain>
        <strain evidence="4">IAK279</strain>
        <strain evidence="7">iAK279</strain>
    </source>
</reference>
<evidence type="ECO:0000313" key="7">
    <source>
        <dbReference type="Proteomes" id="UP000390763"/>
    </source>
</evidence>
<dbReference type="Proteomes" id="UP001205506">
    <property type="component" value="Unassembled WGS sequence"/>
</dbReference>
<accession>A0A5P0WH70</accession>
<dbReference type="Proteomes" id="UP000358159">
    <property type="component" value="Unassembled WGS sequence"/>
</dbReference>
<dbReference type="EMBL" id="VZAZ01000053">
    <property type="protein sequence ID" value="MQO56387.1"/>
    <property type="molecule type" value="Genomic_DNA"/>
</dbReference>
<evidence type="ECO:0000313" key="1">
    <source>
        <dbReference type="EMBL" id="MBV3408324.1"/>
    </source>
</evidence>
<dbReference type="AlphaFoldDB" id="A0A5P0WH70"/>
<reference evidence="2" key="3">
    <citation type="submission" date="2022-07" db="EMBL/GenBank/DDBJ databases">
        <title>Prevotella copri.</title>
        <authorList>
            <person name="Yang C."/>
        </authorList>
    </citation>
    <scope>NUCLEOTIDE SEQUENCE</scope>
    <source>
        <strain evidence="2">HF1805</strain>
    </source>
</reference>
<name>A0A5P0WH70_9BACT</name>
<protein>
    <submittedName>
        <fullName evidence="5">Uncharacterized protein</fullName>
    </submittedName>
</protein>
<dbReference type="EMBL" id="JAHOEP010000018">
    <property type="protein sequence ID" value="MBV3408324.1"/>
    <property type="molecule type" value="Genomic_DNA"/>
</dbReference>
<dbReference type="Proteomes" id="UP000390763">
    <property type="component" value="Unassembled WGS sequence"/>
</dbReference>
<evidence type="ECO:0000313" key="3">
    <source>
        <dbReference type="EMBL" id="MCW4132337.1"/>
    </source>
</evidence>
<gene>
    <name evidence="5" type="ORF">F7D42_11880</name>
    <name evidence="4" type="ORF">F7D62_09815</name>
    <name evidence="1" type="ORF">KSW80_07945</name>
    <name evidence="2" type="ORF">NNC68_11385</name>
    <name evidence="3" type="ORF">ONT19_12245</name>
</gene>
<dbReference type="EMBL" id="JANDWU010000022">
    <property type="protein sequence ID" value="MCP9550071.1"/>
    <property type="molecule type" value="Genomic_DNA"/>
</dbReference>
<evidence type="ECO:0000313" key="4">
    <source>
        <dbReference type="EMBL" id="MQO04397.1"/>
    </source>
</evidence>
<dbReference type="Gene3D" id="6.10.140.1840">
    <property type="match status" value="1"/>
</dbReference>
<reference evidence="1" key="2">
    <citation type="submission" date="2021-06" db="EMBL/GenBank/DDBJ databases">
        <title>Collection of gut derived symbiotic bacterial strains cultured from healthy donors.</title>
        <authorList>
            <person name="Lin H."/>
            <person name="Littmann E."/>
            <person name="Pamer E.G."/>
        </authorList>
    </citation>
    <scope>NUCLEOTIDE SEQUENCE</scope>
    <source>
        <strain evidence="1">MSK.21.60</strain>
    </source>
</reference>
<evidence type="ECO:0000313" key="5">
    <source>
        <dbReference type="EMBL" id="MQO56387.1"/>
    </source>
</evidence>
<proteinExistence type="predicted"/>
<organism evidence="5 6">
    <name type="scientific">Segatella copri</name>
    <dbReference type="NCBI Taxonomy" id="165179"/>
    <lineage>
        <taxon>Bacteria</taxon>
        <taxon>Pseudomonadati</taxon>
        <taxon>Bacteroidota</taxon>
        <taxon>Bacteroidia</taxon>
        <taxon>Bacteroidales</taxon>
        <taxon>Prevotellaceae</taxon>
        <taxon>Segatella</taxon>
    </lineage>
</organism>
<evidence type="ECO:0000313" key="2">
    <source>
        <dbReference type="EMBL" id="MCP9550071.1"/>
    </source>
</evidence>
<dbReference type="InterPro" id="IPR053747">
    <property type="entry name" value="Fluoresc_Recovery_Reg"/>
</dbReference>
<evidence type="ECO:0000313" key="6">
    <source>
        <dbReference type="Proteomes" id="UP000358159"/>
    </source>
</evidence>
<dbReference type="Proteomes" id="UP001196316">
    <property type="component" value="Unassembled WGS sequence"/>
</dbReference>
<dbReference type="RefSeq" id="WP_022120128.1">
    <property type="nucleotide sequence ID" value="NZ_JAHOEK010000016.1"/>
</dbReference>
<comment type="caution">
    <text evidence="5">The sequence shown here is derived from an EMBL/GenBank/DDBJ whole genome shotgun (WGS) entry which is preliminary data.</text>
</comment>
<dbReference type="EMBL" id="VZBT01000073">
    <property type="protein sequence ID" value="MQO04397.1"/>
    <property type="molecule type" value="Genomic_DNA"/>
</dbReference>
<dbReference type="EMBL" id="JAPDVG010000001">
    <property type="protein sequence ID" value="MCW4132337.1"/>
    <property type="molecule type" value="Genomic_DNA"/>
</dbReference>
<dbReference type="Proteomes" id="UP001209417">
    <property type="component" value="Unassembled WGS sequence"/>
</dbReference>
<sequence>MIELTKSQKKTARKLINLGLQRECAKFMQSTKDFMNKNASAEDAHDAYLKLYDKVYQFDKHIARRYDGMSGGRYYITVCYLYYDGVLTDEDIREFDDEIYNKLKEDKEFFLKK</sequence>